<evidence type="ECO:0000313" key="3">
    <source>
        <dbReference type="EMBL" id="TFV45362.1"/>
    </source>
</evidence>
<dbReference type="AlphaFoldDB" id="A0A4Y9LTP9"/>
<dbReference type="SUPFAM" id="SSF55073">
    <property type="entry name" value="Nucleotide cyclase"/>
    <property type="match status" value="1"/>
</dbReference>
<dbReference type="CDD" id="cd07302">
    <property type="entry name" value="CHD"/>
    <property type="match status" value="1"/>
</dbReference>
<gene>
    <name evidence="3" type="ORF">E4K65_25275</name>
</gene>
<dbReference type="Gene3D" id="1.25.40.10">
    <property type="entry name" value="Tetratricopeptide repeat domain"/>
    <property type="match status" value="1"/>
</dbReference>
<name>A0A4Y9LTP9_9BRAD</name>
<dbReference type="GO" id="GO:0006171">
    <property type="term" value="P:cAMP biosynthetic process"/>
    <property type="evidence" value="ECO:0007669"/>
    <property type="project" value="TreeGrafter"/>
</dbReference>
<dbReference type="Proteomes" id="UP000297966">
    <property type="component" value="Unassembled WGS sequence"/>
</dbReference>
<dbReference type="InterPro" id="IPR050697">
    <property type="entry name" value="Adenylyl/Guanylyl_Cyclase_3/4"/>
</dbReference>
<evidence type="ECO:0000313" key="4">
    <source>
        <dbReference type="Proteomes" id="UP000297966"/>
    </source>
</evidence>
<dbReference type="PANTHER" id="PTHR43081:SF19">
    <property type="entry name" value="PH-SENSITIVE ADENYLATE CYCLASE RV1264"/>
    <property type="match status" value="1"/>
</dbReference>
<proteinExistence type="predicted"/>
<dbReference type="GO" id="GO:0035556">
    <property type="term" value="P:intracellular signal transduction"/>
    <property type="evidence" value="ECO:0007669"/>
    <property type="project" value="InterPro"/>
</dbReference>
<dbReference type="PROSITE" id="PS50005">
    <property type="entry name" value="TPR"/>
    <property type="match status" value="1"/>
</dbReference>
<feature type="domain" description="Guanylate cyclase" evidence="2">
    <location>
        <begin position="57"/>
        <end position="172"/>
    </location>
</feature>
<keyword evidence="1" id="KW-0802">TPR repeat</keyword>
<protein>
    <submittedName>
        <fullName evidence="3">Adenylate/guanylate cyclase domain-containing protein</fullName>
    </submittedName>
</protein>
<sequence>MGNGALAIGPKLPRPSSTLPSLTLGLIGHRPVFLLNWLRFPGPRCVLSERVERRLAAVLAADVAGYSRLMTTDEEGTLARLKAVRKAIVDPAIASYRGRIVKTTGDGMLVEFASAVDAVRNAVEVQRRMAEQNAAVPQDQRIEFRIGINVGDIIFDDNDIFGDGVNVAARLEGIAEPGGVCMSDDAYRQVRGKVDIAYDDMGPQPLKNIAEPMRAWRVRLTGQTSSVVQSDSAVSQHQTLPLPDKPSIAVLPFQNMSGDPEQDYFADGIVEDIITALSRFKTLFVIARNSSFTYKGRAVDVKQVGRELGVRYVLEGSVRRAANRVRITGQLVDTAAGAHLWANRFDGGLGDIFDLQDQVTESIVGAIAPAVEKAEIERAKRKPTESLDAYDHYLRGLASSYRITNRQANEEALRFFNKVIKLDPGFASAYGRAALCYAWAKTNGWISFTPTEIAKVKKLAQRAVELGKDDVIALAASGYTLAFVARDLGGGAALIDRALAFNSNWAEAWFWGGWVKNWLGEPEAAIERFARAIRLNPLDPSISGVRAGLSHAHFFLGHYDEAVSWAAVALQDNQDFQPALRMEAASGAMAGRSEQAHQALLRLRQMNPTLRVSNLKDLLGPYRRAEDISRYEEGLRRAGLPE</sequence>
<reference evidence="3 4" key="1">
    <citation type="submission" date="2019-03" db="EMBL/GenBank/DDBJ databases">
        <title>Bradyrhizobium diversity isolated from nodules of Chamaecrista fasciculata.</title>
        <authorList>
            <person name="Klepa M.S."/>
            <person name="Urquiaga M.O."/>
            <person name="Hungria M."/>
            <person name="Delamuta J.R."/>
        </authorList>
    </citation>
    <scope>NUCLEOTIDE SEQUENCE [LARGE SCALE GENOMIC DNA]</scope>
    <source>
        <strain evidence="3 4">CNPSo 3448</strain>
    </source>
</reference>
<comment type="caution">
    <text evidence="3">The sequence shown here is derived from an EMBL/GenBank/DDBJ whole genome shotgun (WGS) entry which is preliminary data.</text>
</comment>
<dbReference type="InterPro" id="IPR029787">
    <property type="entry name" value="Nucleotide_cyclase"/>
</dbReference>
<dbReference type="PROSITE" id="PS50125">
    <property type="entry name" value="GUANYLATE_CYCLASE_2"/>
    <property type="match status" value="1"/>
</dbReference>
<dbReference type="GO" id="GO:0004016">
    <property type="term" value="F:adenylate cyclase activity"/>
    <property type="evidence" value="ECO:0007669"/>
    <property type="project" value="UniProtKB-ARBA"/>
</dbReference>
<evidence type="ECO:0000256" key="1">
    <source>
        <dbReference type="PROSITE-ProRule" id="PRU00339"/>
    </source>
</evidence>
<dbReference type="OrthoDB" id="9807521at2"/>
<dbReference type="PANTHER" id="PTHR43081">
    <property type="entry name" value="ADENYLATE CYCLASE, TERMINAL-DIFFERENTIATION SPECIFIC-RELATED"/>
    <property type="match status" value="1"/>
</dbReference>
<organism evidence="3 4">
    <name type="scientific">Bradyrhizobium niftali</name>
    <dbReference type="NCBI Taxonomy" id="2560055"/>
    <lineage>
        <taxon>Bacteria</taxon>
        <taxon>Pseudomonadati</taxon>
        <taxon>Pseudomonadota</taxon>
        <taxon>Alphaproteobacteria</taxon>
        <taxon>Hyphomicrobiales</taxon>
        <taxon>Nitrobacteraceae</taxon>
        <taxon>Bradyrhizobium</taxon>
    </lineage>
</organism>
<dbReference type="InterPro" id="IPR011990">
    <property type="entry name" value="TPR-like_helical_dom_sf"/>
</dbReference>
<dbReference type="EMBL" id="SPQT01000015">
    <property type="protein sequence ID" value="TFV45362.1"/>
    <property type="molecule type" value="Genomic_DNA"/>
</dbReference>
<keyword evidence="4" id="KW-1185">Reference proteome</keyword>
<accession>A0A4Y9LTP9</accession>
<dbReference type="Pfam" id="PF00211">
    <property type="entry name" value="Guanylate_cyc"/>
    <property type="match status" value="1"/>
</dbReference>
<dbReference type="Gene3D" id="3.30.70.1230">
    <property type="entry name" value="Nucleotide cyclase"/>
    <property type="match status" value="1"/>
</dbReference>
<dbReference type="SUPFAM" id="SSF48452">
    <property type="entry name" value="TPR-like"/>
    <property type="match status" value="1"/>
</dbReference>
<dbReference type="Gene3D" id="3.40.50.10070">
    <property type="entry name" value="TolB, N-terminal domain"/>
    <property type="match status" value="1"/>
</dbReference>
<evidence type="ECO:0000259" key="2">
    <source>
        <dbReference type="PROSITE" id="PS50125"/>
    </source>
</evidence>
<dbReference type="InterPro" id="IPR019734">
    <property type="entry name" value="TPR_rpt"/>
</dbReference>
<dbReference type="InterPro" id="IPR001054">
    <property type="entry name" value="A/G_cyclase"/>
</dbReference>
<feature type="repeat" description="TPR" evidence="1">
    <location>
        <begin position="506"/>
        <end position="539"/>
    </location>
</feature>